<dbReference type="PANTHER" id="PTHR11274:SF13">
    <property type="entry name" value="HELICASE A859L-RELATED"/>
    <property type="match status" value="1"/>
</dbReference>
<dbReference type="Gene3D" id="3.40.50.300">
    <property type="entry name" value="P-loop containing nucleotide triphosphate hydrolases"/>
    <property type="match status" value="2"/>
</dbReference>
<keyword evidence="2" id="KW-0378">Hydrolase</keyword>
<name>A0A8S5RUQ2_9CAUD</name>
<accession>A0A8S5RUQ2</accession>
<dbReference type="PROSITE" id="PS51192">
    <property type="entry name" value="HELICASE_ATP_BIND_1"/>
    <property type="match status" value="1"/>
</dbReference>
<organism evidence="6">
    <name type="scientific">Ackermannviridae sp</name>
    <dbReference type="NCBI Taxonomy" id="2831612"/>
    <lineage>
        <taxon>Viruses</taxon>
        <taxon>Duplodnaviria</taxon>
        <taxon>Heunggongvirae</taxon>
        <taxon>Uroviricota</taxon>
        <taxon>Caudoviricetes</taxon>
        <taxon>Pantevenvirales</taxon>
        <taxon>Ackermannviridae</taxon>
    </lineage>
</organism>
<dbReference type="SUPFAM" id="SSF52540">
    <property type="entry name" value="P-loop containing nucleoside triphosphate hydrolases"/>
    <property type="match status" value="2"/>
</dbReference>
<proteinExistence type="predicted"/>
<dbReference type="GO" id="GO:0016787">
    <property type="term" value="F:hydrolase activity"/>
    <property type="evidence" value="ECO:0007669"/>
    <property type="project" value="UniProtKB-KW"/>
</dbReference>
<evidence type="ECO:0000313" key="6">
    <source>
        <dbReference type="EMBL" id="DAF08403.1"/>
    </source>
</evidence>
<feature type="domain" description="Helicase ATP-binding" evidence="5">
    <location>
        <begin position="162"/>
        <end position="361"/>
    </location>
</feature>
<sequence length="642" mass="73489">MAIVIAGDSKHQNYLYLKSTGGSSSKDTGILNRLVKYFNKIPPYQLLPMYPGIPRPEIFVWSTTNKKTGEPVYVTYFGLYKQIEEYLSTKEKLVQGIDWFYHKDITGDNEYDCNELIKNENFIEKYPTFDSFLHSEFYVDFEIKMKSSLSGIVPREYQVKAAYNILCNRVSLSQLATRSGKTLITWIVISYLLHENPDSTKVLMIVPSVHLVKQGMDDFLKYSVPDGIVYDIEYYKTGTKKGQVKSKTLKKEVLENLPGLGGIYHGSGFKDDFGGYQKVVIGTFQSLIKKLDVKSKQYNPSFFKDFNVLIVDEAHKLPCKSIGDILKTCDNNVEFKFGLTGTLPKENTIESQTTHSLSGPCIQNIDAIELINEDILAEPIITQVRIKYNYNKELQDKIVRYGEELVLVADKKTRDFVLPTTLQLIKQKYLNNHISYDDYVYALTEVLKSVQKLHILENKLIQDCTKRLDIIGDIIEDMDYKFSDNDNGVNGIVFAHNTDYISIICKYLEQRYNGKEKNTKKIVKITGEVSLNKRQEIIELMETHTNVILVGSFGAVGTGLTFKNVQYGIFAQSFKSEIIVKQSLGRLMLKGSTGNPDQDNYFYLFDMIDEFKMSGKLKKHGSEKLNIYKKEGYKVEIEEVLI</sequence>
<keyword evidence="3 6" id="KW-0347">Helicase</keyword>
<dbReference type="GO" id="GO:0097550">
    <property type="term" value="C:transcription preinitiation complex"/>
    <property type="evidence" value="ECO:0007669"/>
    <property type="project" value="TreeGrafter"/>
</dbReference>
<dbReference type="Pfam" id="PF04851">
    <property type="entry name" value="ResIII"/>
    <property type="match status" value="1"/>
</dbReference>
<dbReference type="InterPro" id="IPR001650">
    <property type="entry name" value="Helicase_C-like"/>
</dbReference>
<protein>
    <submittedName>
        <fullName evidence="6">DNA helicase</fullName>
    </submittedName>
</protein>
<dbReference type="PANTHER" id="PTHR11274">
    <property type="entry name" value="RAD25/XP-B DNA REPAIR HELICASE"/>
    <property type="match status" value="1"/>
</dbReference>
<dbReference type="InterPro" id="IPR027417">
    <property type="entry name" value="P-loop_NTPase"/>
</dbReference>
<dbReference type="EMBL" id="BK056117">
    <property type="protein sequence ID" value="DAF08403.1"/>
    <property type="molecule type" value="Genomic_DNA"/>
</dbReference>
<dbReference type="InterPro" id="IPR014001">
    <property type="entry name" value="Helicase_ATP-bd"/>
</dbReference>
<dbReference type="GO" id="GO:0043138">
    <property type="term" value="F:3'-5' DNA helicase activity"/>
    <property type="evidence" value="ECO:0007669"/>
    <property type="project" value="TreeGrafter"/>
</dbReference>
<dbReference type="GO" id="GO:0005524">
    <property type="term" value="F:ATP binding"/>
    <property type="evidence" value="ECO:0007669"/>
    <property type="project" value="UniProtKB-KW"/>
</dbReference>
<dbReference type="GO" id="GO:0003677">
    <property type="term" value="F:DNA binding"/>
    <property type="evidence" value="ECO:0007669"/>
    <property type="project" value="InterPro"/>
</dbReference>
<keyword evidence="1" id="KW-0547">Nucleotide-binding</keyword>
<keyword evidence="4" id="KW-0067">ATP-binding</keyword>
<evidence type="ECO:0000259" key="5">
    <source>
        <dbReference type="PROSITE" id="PS51192"/>
    </source>
</evidence>
<dbReference type="Pfam" id="PF00271">
    <property type="entry name" value="Helicase_C"/>
    <property type="match status" value="1"/>
</dbReference>
<evidence type="ECO:0000256" key="2">
    <source>
        <dbReference type="ARBA" id="ARBA00022801"/>
    </source>
</evidence>
<evidence type="ECO:0000256" key="4">
    <source>
        <dbReference type="ARBA" id="ARBA00022840"/>
    </source>
</evidence>
<dbReference type="SMART" id="SM00487">
    <property type="entry name" value="DEXDc"/>
    <property type="match status" value="1"/>
</dbReference>
<dbReference type="GO" id="GO:0006367">
    <property type="term" value="P:transcription initiation at RNA polymerase II promoter"/>
    <property type="evidence" value="ECO:0007669"/>
    <property type="project" value="TreeGrafter"/>
</dbReference>
<dbReference type="InterPro" id="IPR006935">
    <property type="entry name" value="Helicase/UvrB_N"/>
</dbReference>
<evidence type="ECO:0000256" key="3">
    <source>
        <dbReference type="ARBA" id="ARBA00022806"/>
    </source>
</evidence>
<evidence type="ECO:0000256" key="1">
    <source>
        <dbReference type="ARBA" id="ARBA00022741"/>
    </source>
</evidence>
<dbReference type="InterPro" id="IPR050615">
    <property type="entry name" value="ATP-dep_DNA_Helicase"/>
</dbReference>
<reference evidence="6" key="1">
    <citation type="journal article" date="2021" name="Proc. Natl. Acad. Sci. U.S.A.">
        <title>A Catalog of Tens of Thousands of Viruses from Human Metagenomes Reveals Hidden Associations with Chronic Diseases.</title>
        <authorList>
            <person name="Tisza M.J."/>
            <person name="Buck C.B."/>
        </authorList>
    </citation>
    <scope>NUCLEOTIDE SEQUENCE</scope>
    <source>
        <strain evidence="6">Ctjp727</strain>
    </source>
</reference>